<dbReference type="KEGG" id="cart:PA27867_1891"/>
<protein>
    <recommendedName>
        <fullName evidence="4">Peptidase inhibitor family I36</fullName>
    </recommendedName>
</protein>
<feature type="region of interest" description="Disordered" evidence="1">
    <location>
        <begin position="1"/>
        <end position="26"/>
    </location>
</feature>
<organism evidence="2 3">
    <name type="scientific">Cryobacterium arcticum</name>
    <dbReference type="NCBI Taxonomy" id="670052"/>
    <lineage>
        <taxon>Bacteria</taxon>
        <taxon>Bacillati</taxon>
        <taxon>Actinomycetota</taxon>
        <taxon>Actinomycetes</taxon>
        <taxon>Micrococcales</taxon>
        <taxon>Microbacteriaceae</taxon>
        <taxon>Cryobacterium</taxon>
    </lineage>
</organism>
<dbReference type="SUPFAM" id="SSF49695">
    <property type="entry name" value="gamma-Crystallin-like"/>
    <property type="match status" value="1"/>
</dbReference>
<evidence type="ECO:0000313" key="2">
    <source>
        <dbReference type="EMBL" id="ANP72844.1"/>
    </source>
</evidence>
<dbReference type="PATRIC" id="fig|670052.7.peg.1948"/>
<proteinExistence type="predicted"/>
<dbReference type="Proteomes" id="UP000092582">
    <property type="component" value="Chromosome 1"/>
</dbReference>
<gene>
    <name evidence="2" type="ORF">PA27867_1891</name>
</gene>
<name>A0A1B1BJY9_9MICO</name>
<evidence type="ECO:0000313" key="3">
    <source>
        <dbReference type="Proteomes" id="UP000092582"/>
    </source>
</evidence>
<keyword evidence="3" id="KW-1185">Reference proteome</keyword>
<dbReference type="AlphaFoldDB" id="A0A1B1BJY9"/>
<evidence type="ECO:0000256" key="1">
    <source>
        <dbReference type="SAM" id="MobiDB-lite"/>
    </source>
</evidence>
<dbReference type="EMBL" id="CP016282">
    <property type="protein sequence ID" value="ANP72844.1"/>
    <property type="molecule type" value="Genomic_DNA"/>
</dbReference>
<evidence type="ECO:0008006" key="4">
    <source>
        <dbReference type="Google" id="ProtNLM"/>
    </source>
</evidence>
<reference evidence="2 3" key="1">
    <citation type="submission" date="2016-06" db="EMBL/GenBank/DDBJ databases">
        <title>Genome sequencing of Cryobacterium arcticum PAMC 27867.</title>
        <authorList>
            <person name="Lee J."/>
            <person name="Kim O.-S."/>
        </authorList>
    </citation>
    <scope>NUCLEOTIDE SEQUENCE [LARGE SCALE GENOMIC DNA]</scope>
    <source>
        <strain evidence="2 3">PAMC 27867</strain>
    </source>
</reference>
<sequence precursor="true">MDHHTASRCRPSGHATGVRADGPLQRPGWRARGAVAAVALGLMAACAGAAGPAGAAGLPTADYACWADLGTGASLCVDRGVDLVAAVARERGVLLTVPDGAIPGSLPASARSASTGAATTGTAAVASTVISVIYDNSGYGGGSYALSISSGCGWGVASLGSIGWNDRASSYRSFNGCTTALFANENYAGSSTGYTTNASGLGGLNDQASSWSVH</sequence>
<dbReference type="STRING" id="670052.PA27867_1891"/>
<dbReference type="RefSeq" id="WP_167550832.1">
    <property type="nucleotide sequence ID" value="NZ_CP016282.1"/>
</dbReference>
<dbReference type="InterPro" id="IPR011024">
    <property type="entry name" value="G_crystallin-like"/>
</dbReference>
<dbReference type="Gene3D" id="2.60.20.10">
    <property type="entry name" value="Crystallins"/>
    <property type="match status" value="1"/>
</dbReference>
<accession>A0A1B1BJY9</accession>